<gene>
    <name evidence="2" type="ORF">ENU08_07895</name>
    <name evidence="1" type="ORF">ENU41_08180</name>
</gene>
<comment type="caution">
    <text evidence="2">The sequence shown here is derived from an EMBL/GenBank/DDBJ whole genome shotgun (WGS) entry which is preliminary data.</text>
</comment>
<dbReference type="EMBL" id="DTCK01000042">
    <property type="protein sequence ID" value="HGQ36631.1"/>
    <property type="molecule type" value="Genomic_DNA"/>
</dbReference>
<organism evidence="2">
    <name type="scientific">Ignisphaera aggregans</name>
    <dbReference type="NCBI Taxonomy" id="334771"/>
    <lineage>
        <taxon>Archaea</taxon>
        <taxon>Thermoproteota</taxon>
        <taxon>Thermoprotei</taxon>
        <taxon>Desulfurococcales</taxon>
        <taxon>Desulfurococcaceae</taxon>
        <taxon>Ignisphaera</taxon>
    </lineage>
</organism>
<evidence type="ECO:0000313" key="2">
    <source>
        <dbReference type="EMBL" id="HGQ65150.1"/>
    </source>
</evidence>
<evidence type="ECO:0000313" key="1">
    <source>
        <dbReference type="EMBL" id="HGQ36631.1"/>
    </source>
</evidence>
<protein>
    <submittedName>
        <fullName evidence="2">DUF2139 domain-containing protein</fullName>
    </submittedName>
</protein>
<accession>A0A7C4NQP1</accession>
<dbReference type="EMBL" id="DTBD01000071">
    <property type="protein sequence ID" value="HGQ65150.1"/>
    <property type="molecule type" value="Genomic_DNA"/>
</dbReference>
<sequence>MEPSKLHLRRLIQHDEVGMGNNQFRCFYMAFHPMNDAFVVHEGHSGKVFMDGKLIYSYSLIGRPPRAGGDTHGAITWSQDLVFIGGWIKAPPGLLVSTDRTLSKQDMRNKYSHIHTVDENGKVELLWSRKWDENLPPNHWYGEVTDLLYDGHEDILYFSRADGYAELGLWRIFLSDRKAEWLIKNRTVYKMELKDDKIFATLFNPAHMENSAIAIYDTVNGESKLVEEFNFALDPGKKISMKRDGGQIIQLQNKLIAFYGGAMIVVDPYKNEYTLYPFLEVVGPEFHRPAYIPGLRTQKVYPLGLPLIAVNPSEGLTEPTLRTTVGLLIRVDPVIPQIVTSTGFVSGMISDGENIYLGASYANHCPAYTYRTGDGGIYAVPLKEFFTKPWSSIRLWVFDGLYKYGETGVAGWFGGIPLKGFTTKKLRVYVTKEVKMKVAEYNLLSKIAEDDVSLNSGWNIIELSSYYDAVAFRFKDDLDKALAEIVLEP</sequence>
<dbReference type="Pfam" id="PF09910">
    <property type="entry name" value="DUF2139"/>
    <property type="match status" value="1"/>
</dbReference>
<name>A0A7C4NQP1_9CREN</name>
<dbReference type="InterPro" id="IPR016675">
    <property type="entry name" value="UCP016666"/>
</dbReference>
<proteinExistence type="predicted"/>
<dbReference type="AlphaFoldDB" id="A0A7C4NQP1"/>
<reference evidence="2" key="1">
    <citation type="journal article" date="2020" name="mSystems">
        <title>Genome- and Community-Level Interaction Insights into Carbon Utilization and Element Cycling Functions of Hydrothermarchaeota in Hydrothermal Sediment.</title>
        <authorList>
            <person name="Zhou Z."/>
            <person name="Liu Y."/>
            <person name="Xu W."/>
            <person name="Pan J."/>
            <person name="Luo Z.H."/>
            <person name="Li M."/>
        </authorList>
    </citation>
    <scope>NUCLEOTIDE SEQUENCE [LARGE SCALE GENOMIC DNA]</scope>
    <source>
        <strain evidence="2">SpSt-637</strain>
        <strain evidence="1">SpSt-667</strain>
    </source>
</reference>